<comment type="caution">
    <text evidence="1">The sequence shown here is derived from an EMBL/GenBank/DDBJ whole genome shotgun (WGS) entry which is preliminary data.</text>
</comment>
<keyword evidence="2" id="KW-1185">Reference proteome</keyword>
<dbReference type="Proteomes" id="UP001162992">
    <property type="component" value="Chromosome 14"/>
</dbReference>
<sequence length="339" mass="37083">MHDLHKSVHSFIHSYAKMNSHSSTVSTISAQFSSLAAYPFPHHHNHHAPPPLFLNFKSSSSMRADLVARSIVAGIAVGGTCSAAPAAASFSLHHTLPSSCFTINPITHLQFRKKGQTHQQFKQKGQLGKASAQLVTGEEVVDDVVSTSTDEDVVKKSISILKLAGKTRKVPPAEVLGAIRSLEKAKLDPSNFLETIGGTESPGRTWLLVFVASVKQVREAMKGAPGGGRYFPITAVQRFDAATMTIENGIYLGPLGFLSFQGKFSWDKRILSFIFTTLNLKIGPFSPLKFDISKKEDLSRTPGKKDPFFTWYFADDEIIVSRGRSGGLAFWCRCKKVTT</sequence>
<evidence type="ECO:0000313" key="1">
    <source>
        <dbReference type="EMBL" id="KAJ7530645.1"/>
    </source>
</evidence>
<reference evidence="2" key="1">
    <citation type="journal article" date="2024" name="Proc. Natl. Acad. Sci. U.S.A.">
        <title>Extraordinary preservation of gene collinearity over three hundred million years revealed in homosporous lycophytes.</title>
        <authorList>
            <person name="Li C."/>
            <person name="Wickell D."/>
            <person name="Kuo L.Y."/>
            <person name="Chen X."/>
            <person name="Nie B."/>
            <person name="Liao X."/>
            <person name="Peng D."/>
            <person name="Ji J."/>
            <person name="Jenkins J."/>
            <person name="Williams M."/>
            <person name="Shu S."/>
            <person name="Plott C."/>
            <person name="Barry K."/>
            <person name="Rajasekar S."/>
            <person name="Grimwood J."/>
            <person name="Han X."/>
            <person name="Sun S."/>
            <person name="Hou Z."/>
            <person name="He W."/>
            <person name="Dai G."/>
            <person name="Sun C."/>
            <person name="Schmutz J."/>
            <person name="Leebens-Mack J.H."/>
            <person name="Li F.W."/>
            <person name="Wang L."/>
        </authorList>
    </citation>
    <scope>NUCLEOTIDE SEQUENCE [LARGE SCALE GENOMIC DNA]</scope>
    <source>
        <strain evidence="2">cv. PW_Plant_1</strain>
    </source>
</reference>
<gene>
    <name evidence="1" type="ORF">O6H91_14G012500</name>
</gene>
<organism evidence="1 2">
    <name type="scientific">Diphasiastrum complanatum</name>
    <name type="common">Issler's clubmoss</name>
    <name type="synonym">Lycopodium complanatum</name>
    <dbReference type="NCBI Taxonomy" id="34168"/>
    <lineage>
        <taxon>Eukaryota</taxon>
        <taxon>Viridiplantae</taxon>
        <taxon>Streptophyta</taxon>
        <taxon>Embryophyta</taxon>
        <taxon>Tracheophyta</taxon>
        <taxon>Lycopodiopsida</taxon>
        <taxon>Lycopodiales</taxon>
        <taxon>Lycopodiaceae</taxon>
        <taxon>Lycopodioideae</taxon>
        <taxon>Diphasiastrum</taxon>
    </lineage>
</organism>
<accession>A0ACC2BLP1</accession>
<protein>
    <submittedName>
        <fullName evidence="1">Uncharacterized protein</fullName>
    </submittedName>
</protein>
<name>A0ACC2BLP1_DIPCM</name>
<evidence type="ECO:0000313" key="2">
    <source>
        <dbReference type="Proteomes" id="UP001162992"/>
    </source>
</evidence>
<dbReference type="EMBL" id="CM055105">
    <property type="protein sequence ID" value="KAJ7530645.1"/>
    <property type="molecule type" value="Genomic_DNA"/>
</dbReference>
<proteinExistence type="predicted"/>